<dbReference type="EMBL" id="CP097635">
    <property type="protein sequence ID" value="URI06376.1"/>
    <property type="molecule type" value="Genomic_DNA"/>
</dbReference>
<dbReference type="InterPro" id="IPR014284">
    <property type="entry name" value="RNA_pol_sigma-70_dom"/>
</dbReference>
<keyword evidence="1" id="KW-0805">Transcription regulation</keyword>
<evidence type="ECO:0000256" key="4">
    <source>
        <dbReference type="ARBA" id="ARBA00023163"/>
    </source>
</evidence>
<dbReference type="NCBIfam" id="TIGR02937">
    <property type="entry name" value="sigma70-ECF"/>
    <property type="match status" value="1"/>
</dbReference>
<feature type="compositionally biased region" description="Basic and acidic residues" evidence="5">
    <location>
        <begin position="154"/>
        <end position="167"/>
    </location>
</feature>
<reference evidence="6" key="1">
    <citation type="submission" date="2022-05" db="EMBL/GenBank/DDBJ databases">
        <title>An RpoN-dependent PEP-CTERM gene is involved in floc formation of an Aquincola tertiaricarbonis strain.</title>
        <authorList>
            <person name="Qiu D."/>
            <person name="Xia M."/>
        </authorList>
    </citation>
    <scope>NUCLEOTIDE SEQUENCE</scope>
    <source>
        <strain evidence="6">RN12</strain>
    </source>
</reference>
<keyword evidence="3" id="KW-0238">DNA-binding</keyword>
<organism evidence="6 7">
    <name type="scientific">Aquincola tertiaricarbonis</name>
    <dbReference type="NCBI Taxonomy" id="391953"/>
    <lineage>
        <taxon>Bacteria</taxon>
        <taxon>Pseudomonadati</taxon>
        <taxon>Pseudomonadota</taxon>
        <taxon>Betaproteobacteria</taxon>
        <taxon>Burkholderiales</taxon>
        <taxon>Sphaerotilaceae</taxon>
        <taxon>Aquincola</taxon>
    </lineage>
</organism>
<keyword evidence="4" id="KW-0804">Transcription</keyword>
<evidence type="ECO:0000256" key="1">
    <source>
        <dbReference type="ARBA" id="ARBA00023015"/>
    </source>
</evidence>
<sequence length="307" mass="33836">MDGLPSALIARNSSWVRQEAALLARKLPSNVERADLIQVGLIAVAQAALGFRHDGDVNSEEGRKAFVRYARARVRGAMLDELRGMDVLPRSERRKIKVVEIARERWFALHGRSPTLAELSEACGLGIDEVAALEHAALRARPESLSPAPDDDELRTPQREPATARDEVEARVDTALLLRRLERFFARLPETDRQVIDAYLGVGMTPVQLADSLSLSPSRIAQMYASVCRRIAIHMGHGPERATDRGGAPQPDAIDHLVDEREAQLARQPGHANWGTLLEDVLTAPARRFHGDESADRIVVGPGTRWG</sequence>
<dbReference type="Proteomes" id="UP001056201">
    <property type="component" value="Chromosome 1"/>
</dbReference>
<evidence type="ECO:0000256" key="5">
    <source>
        <dbReference type="SAM" id="MobiDB-lite"/>
    </source>
</evidence>
<dbReference type="Gene3D" id="1.20.140.160">
    <property type="match status" value="1"/>
</dbReference>
<keyword evidence="2" id="KW-0731">Sigma factor</keyword>
<dbReference type="InterPro" id="IPR013324">
    <property type="entry name" value="RNA_pol_sigma_r3/r4-like"/>
</dbReference>
<proteinExistence type="predicted"/>
<evidence type="ECO:0000256" key="2">
    <source>
        <dbReference type="ARBA" id="ARBA00023082"/>
    </source>
</evidence>
<dbReference type="PANTHER" id="PTHR30385">
    <property type="entry name" value="SIGMA FACTOR F FLAGELLAR"/>
    <property type="match status" value="1"/>
</dbReference>
<dbReference type="Gene3D" id="1.10.1740.10">
    <property type="match status" value="1"/>
</dbReference>
<accession>A0ABY4RZL4</accession>
<feature type="region of interest" description="Disordered" evidence="5">
    <location>
        <begin position="141"/>
        <end position="167"/>
    </location>
</feature>
<dbReference type="SUPFAM" id="SSF88946">
    <property type="entry name" value="Sigma2 domain of RNA polymerase sigma factors"/>
    <property type="match status" value="1"/>
</dbReference>
<dbReference type="InterPro" id="IPR013325">
    <property type="entry name" value="RNA_pol_sigma_r2"/>
</dbReference>
<dbReference type="PANTHER" id="PTHR30385:SF8">
    <property type="entry name" value="RNA POLYMERASE SIGMA-E FACTOR"/>
    <property type="match status" value="1"/>
</dbReference>
<dbReference type="RefSeq" id="WP_250194639.1">
    <property type="nucleotide sequence ID" value="NZ_CP097635.1"/>
</dbReference>
<gene>
    <name evidence="6" type="ORF">MW290_10665</name>
</gene>
<protein>
    <submittedName>
        <fullName evidence="6">Sigma-70 family RNA polymerase sigma factor</fullName>
    </submittedName>
</protein>
<keyword evidence="7" id="KW-1185">Reference proteome</keyword>
<evidence type="ECO:0000313" key="6">
    <source>
        <dbReference type="EMBL" id="URI06376.1"/>
    </source>
</evidence>
<evidence type="ECO:0000313" key="7">
    <source>
        <dbReference type="Proteomes" id="UP001056201"/>
    </source>
</evidence>
<name>A0ABY4RZL4_AQUTE</name>
<dbReference type="SUPFAM" id="SSF88659">
    <property type="entry name" value="Sigma3 and sigma4 domains of RNA polymerase sigma factors"/>
    <property type="match status" value="2"/>
</dbReference>
<evidence type="ECO:0000256" key="3">
    <source>
        <dbReference type="ARBA" id="ARBA00023125"/>
    </source>
</evidence>